<evidence type="ECO:0000256" key="5">
    <source>
        <dbReference type="SAM" id="MobiDB-lite"/>
    </source>
</evidence>
<dbReference type="RefSeq" id="WP_142854347.1">
    <property type="nucleotide sequence ID" value="NZ_FXWW01000005.1"/>
</dbReference>
<proteinExistence type="predicted"/>
<dbReference type="NCBIfam" id="TIGR01352">
    <property type="entry name" value="tonB_Cterm"/>
    <property type="match status" value="1"/>
</dbReference>
<gene>
    <name evidence="7" type="ORF">FIL88_13240</name>
</gene>
<comment type="caution">
    <text evidence="7">The sequence shown here is derived from an EMBL/GenBank/DDBJ whole genome shotgun (WGS) entry which is preliminary data.</text>
</comment>
<evidence type="ECO:0000256" key="3">
    <source>
        <dbReference type="ARBA" id="ARBA00022989"/>
    </source>
</evidence>
<dbReference type="OrthoDB" id="7930032at2"/>
<dbReference type="GO" id="GO:0016020">
    <property type="term" value="C:membrane"/>
    <property type="evidence" value="ECO:0007669"/>
    <property type="project" value="UniProtKB-SubCell"/>
</dbReference>
<feature type="compositionally biased region" description="Basic residues" evidence="5">
    <location>
        <begin position="200"/>
        <end position="211"/>
    </location>
</feature>
<keyword evidence="2" id="KW-0812">Transmembrane</keyword>
<accession>A0A545SNW8</accession>
<keyword evidence="8" id="KW-1185">Reference proteome</keyword>
<organism evidence="7 8">
    <name type="scientific">Aliiroseovarius halocynthiae</name>
    <dbReference type="NCBI Taxonomy" id="985055"/>
    <lineage>
        <taxon>Bacteria</taxon>
        <taxon>Pseudomonadati</taxon>
        <taxon>Pseudomonadota</taxon>
        <taxon>Alphaproteobacteria</taxon>
        <taxon>Rhodobacterales</taxon>
        <taxon>Paracoccaceae</taxon>
        <taxon>Aliiroseovarius</taxon>
    </lineage>
</organism>
<dbReference type="EMBL" id="VICH01000009">
    <property type="protein sequence ID" value="TQV66682.1"/>
    <property type="molecule type" value="Genomic_DNA"/>
</dbReference>
<dbReference type="InterPro" id="IPR037682">
    <property type="entry name" value="TonB_C"/>
</dbReference>
<keyword evidence="4" id="KW-0472">Membrane</keyword>
<protein>
    <submittedName>
        <fullName evidence="7">Energy transducer TonB</fullName>
    </submittedName>
</protein>
<evidence type="ECO:0000256" key="4">
    <source>
        <dbReference type="ARBA" id="ARBA00023136"/>
    </source>
</evidence>
<feature type="compositionally biased region" description="Low complexity" evidence="5">
    <location>
        <begin position="106"/>
        <end position="119"/>
    </location>
</feature>
<keyword evidence="3" id="KW-1133">Transmembrane helix</keyword>
<feature type="region of interest" description="Disordered" evidence="5">
    <location>
        <begin position="97"/>
        <end position="211"/>
    </location>
</feature>
<dbReference type="GO" id="GO:0055085">
    <property type="term" value="P:transmembrane transport"/>
    <property type="evidence" value="ECO:0007669"/>
    <property type="project" value="InterPro"/>
</dbReference>
<evidence type="ECO:0000259" key="6">
    <source>
        <dbReference type="PROSITE" id="PS52015"/>
    </source>
</evidence>
<dbReference type="AlphaFoldDB" id="A0A545SNW8"/>
<dbReference type="Proteomes" id="UP000315816">
    <property type="component" value="Unassembled WGS sequence"/>
</dbReference>
<evidence type="ECO:0000256" key="2">
    <source>
        <dbReference type="ARBA" id="ARBA00022692"/>
    </source>
</evidence>
<sequence>MRRYIFAILAMLISAGVHGLGFGLRAGPAPLEIEGGALGSVARLGNSFADMTQGTMSPVTTKPDVMPTTEPVQTATPVQTTTPVRATVPIPTEAVDPSKVAPVQTAKSPVAVAPAPVARPAEKPVVKPTPKERPKPRREQEKTQQPPKPAASAARKGGNSETRTGQEDGKASAPNVQASRKEGHSGQAGNAAASNYPGKVMRKLQRVRKRGRERGRAVVGFSIAASGAVAKVWLRRSSGNAKLDGAALKHVHRAAPFPAPPKGAQRQFSFEYIRE</sequence>
<dbReference type="Gene3D" id="3.30.1150.10">
    <property type="match status" value="1"/>
</dbReference>
<reference evidence="7 8" key="1">
    <citation type="submission" date="2019-06" db="EMBL/GenBank/DDBJ databases">
        <title>A novel species of marine bacteria.</title>
        <authorList>
            <person name="Wang Y."/>
        </authorList>
    </citation>
    <scope>NUCLEOTIDE SEQUENCE [LARGE SCALE GENOMIC DNA]</scope>
    <source>
        <strain evidence="7 8">MA1-10</strain>
    </source>
</reference>
<evidence type="ECO:0000256" key="1">
    <source>
        <dbReference type="ARBA" id="ARBA00004167"/>
    </source>
</evidence>
<dbReference type="SUPFAM" id="SSF74653">
    <property type="entry name" value="TolA/TonB C-terminal domain"/>
    <property type="match status" value="1"/>
</dbReference>
<dbReference type="PROSITE" id="PS52015">
    <property type="entry name" value="TONB_CTD"/>
    <property type="match status" value="1"/>
</dbReference>
<dbReference type="InterPro" id="IPR006260">
    <property type="entry name" value="TonB/TolA_C"/>
</dbReference>
<evidence type="ECO:0000313" key="8">
    <source>
        <dbReference type="Proteomes" id="UP000315816"/>
    </source>
</evidence>
<name>A0A545SNW8_9RHOB</name>
<dbReference type="Pfam" id="PF13103">
    <property type="entry name" value="TonB_2"/>
    <property type="match status" value="1"/>
</dbReference>
<comment type="subcellular location">
    <subcellularLocation>
        <location evidence="1">Membrane</location>
        <topology evidence="1">Single-pass membrane protein</topology>
    </subcellularLocation>
</comment>
<evidence type="ECO:0000313" key="7">
    <source>
        <dbReference type="EMBL" id="TQV66682.1"/>
    </source>
</evidence>
<feature type="domain" description="TonB C-terminal" evidence="6">
    <location>
        <begin position="189"/>
        <end position="275"/>
    </location>
</feature>
<feature type="compositionally biased region" description="Basic and acidic residues" evidence="5">
    <location>
        <begin position="120"/>
        <end position="142"/>
    </location>
</feature>